<feature type="compositionally biased region" description="Low complexity" evidence="1">
    <location>
        <begin position="25"/>
        <end position="45"/>
    </location>
</feature>
<organism evidence="2 3">
    <name type="scientific">Sporolactobacillus mangiferae</name>
    <dbReference type="NCBI Taxonomy" id="2940498"/>
    <lineage>
        <taxon>Bacteria</taxon>
        <taxon>Bacillati</taxon>
        <taxon>Bacillota</taxon>
        <taxon>Bacilli</taxon>
        <taxon>Bacillales</taxon>
        <taxon>Sporolactobacillaceae</taxon>
        <taxon>Sporolactobacillus</taxon>
    </lineage>
</organism>
<dbReference type="EMBL" id="JAMAST010000003">
    <property type="protein sequence ID" value="MCL1631180.1"/>
    <property type="molecule type" value="Genomic_DNA"/>
</dbReference>
<evidence type="ECO:0000313" key="2">
    <source>
        <dbReference type="EMBL" id="MCL1631180.1"/>
    </source>
</evidence>
<feature type="compositionally biased region" description="Polar residues" evidence="1">
    <location>
        <begin position="47"/>
        <end position="66"/>
    </location>
</feature>
<comment type="caution">
    <text evidence="2">The sequence shown here is derived from an EMBL/GenBank/DDBJ whole genome shotgun (WGS) entry which is preliminary data.</text>
</comment>
<keyword evidence="3" id="KW-1185">Reference proteome</keyword>
<sequence>MMYGQQNDFPMNECPDCTNSYRNAMNPYSNRNSNQNQNMNPAMSPFSHPNQNMNPGMSPYSNSNPSMGPVQKPAQKPDTQNLKNAVLSAIDPLVKYGLKEGKHTSFPHALRETAAIAYLMGTGYPLPMARQIVESWETDEMFYPAQPY</sequence>
<feature type="region of interest" description="Disordered" evidence="1">
    <location>
        <begin position="25"/>
        <end position="78"/>
    </location>
</feature>
<dbReference type="Proteomes" id="UP001203004">
    <property type="component" value="Unassembled WGS sequence"/>
</dbReference>
<protein>
    <submittedName>
        <fullName evidence="2">Uncharacterized protein</fullName>
    </submittedName>
</protein>
<accession>A0ABT0MA12</accession>
<evidence type="ECO:0000256" key="1">
    <source>
        <dbReference type="SAM" id="MobiDB-lite"/>
    </source>
</evidence>
<gene>
    <name evidence="2" type="ORF">M3N64_04360</name>
</gene>
<name>A0ABT0MA12_9BACL</name>
<proteinExistence type="predicted"/>
<dbReference type="RefSeq" id="WP_249098651.1">
    <property type="nucleotide sequence ID" value="NZ_JAMAST010000003.1"/>
</dbReference>
<evidence type="ECO:0000313" key="3">
    <source>
        <dbReference type="Proteomes" id="UP001203004"/>
    </source>
</evidence>
<reference evidence="2 3" key="1">
    <citation type="submission" date="2022-05" db="EMBL/GenBank/DDBJ databases">
        <title>Sporolactobacillus sp nov CPB3-1, isolated from tree bark (Mangifera indica L.).</title>
        <authorList>
            <person name="Phuengjayaem S."/>
            <person name="Tanasupawat S."/>
        </authorList>
    </citation>
    <scope>NUCLEOTIDE SEQUENCE [LARGE SCALE GENOMIC DNA]</scope>
    <source>
        <strain evidence="2 3">CPB3-1</strain>
    </source>
</reference>